<feature type="signal peptide" evidence="2">
    <location>
        <begin position="1"/>
        <end position="26"/>
    </location>
</feature>
<feature type="coiled-coil region" evidence="1">
    <location>
        <begin position="1458"/>
        <end position="1485"/>
    </location>
</feature>
<evidence type="ECO:0000259" key="3">
    <source>
        <dbReference type="PROSITE" id="PS51723"/>
    </source>
</evidence>
<dbReference type="Pfam" id="PF18449">
    <property type="entry name" value="Endotoxin_C2"/>
    <property type="match status" value="7"/>
</dbReference>
<keyword evidence="1" id="KW-0175">Coiled coil</keyword>
<name>A0A842B143_9LIST</name>
<evidence type="ECO:0000256" key="1">
    <source>
        <dbReference type="SAM" id="Coils"/>
    </source>
</evidence>
<reference evidence="4 5" key="1">
    <citation type="submission" date="2020-03" db="EMBL/GenBank/DDBJ databases">
        <title>Soil Listeria distribution.</title>
        <authorList>
            <person name="Liao J."/>
            <person name="Wiedmann M."/>
        </authorList>
    </citation>
    <scope>NUCLEOTIDE SEQUENCE [LARGE SCALE GENOMIC DNA]</scope>
    <source>
        <strain evidence="4 5">FSL L7-0990</strain>
    </source>
</reference>
<dbReference type="Pfam" id="PF03272">
    <property type="entry name" value="Mucin_bdg"/>
    <property type="match status" value="3"/>
</dbReference>
<feature type="non-terminal residue" evidence="4">
    <location>
        <position position="1591"/>
    </location>
</feature>
<feature type="coiled-coil region" evidence="1">
    <location>
        <begin position="1039"/>
        <end position="1066"/>
    </location>
</feature>
<feature type="coiled-coil region" evidence="1">
    <location>
        <begin position="1527"/>
        <end position="1564"/>
    </location>
</feature>
<dbReference type="InterPro" id="IPR004954">
    <property type="entry name" value="Mucin-bd"/>
</dbReference>
<dbReference type="InterPro" id="IPR031161">
    <property type="entry name" value="Peptidase_M60_dom"/>
</dbReference>
<gene>
    <name evidence="4" type="ORF">HCA55_03140</name>
</gene>
<feature type="domain" description="Peptidase M60" evidence="3">
    <location>
        <begin position="54"/>
        <end position="353"/>
    </location>
</feature>
<accession>A0A842B143</accession>
<feature type="coiled-coil region" evidence="1">
    <location>
        <begin position="1304"/>
        <end position="1341"/>
    </location>
</feature>
<dbReference type="Proteomes" id="UP000548082">
    <property type="component" value="Unassembled WGS sequence"/>
</dbReference>
<sequence>MILKQLVVACAIALGLLIANTHEVEASEFKSKDLYTLEDPTWFRNEGFTKGIGHDKQDFGVLLRPGGTIEVRQTNANFKELVTIELLNDDDKTEKAVKVGSDWVSIKADVASVPFAVTTYTTIKPTLEYNVTNAMELPTFKAGENDSSFFRTWDGNQSDFALISNNYIQILVPIKDKKYLMNMEKFANMDELFEYYDTVFETYNELAGISFTPSRPTDKNVGNKYFAKANKSGPAAAYYGGSNAATSGASISEYWLNPHWGNLHEIAHGYQGSFMNDITFSTVEVWNNIYANAFEQKIAGNNYAERWLYKYQPSPTTVENTFQTKVYEDKIPLSSWDVVMKLYALTMMTDKAGLEAFSHFNQEYRQLANEPNFVNTNLLLDMLSKYYAEASDFNMAPFIDLVQGSSSPRQEIQSLYGTAKNVYPAAGLLSGSNLERVKNALSLESKWSLVDNSQLEKYHFSSDATITFDIDDFSQLQGQVLRLKDGGNTLQEIIITQPTMVLKNIPVGIYSIDIPYGLDKIYKIDKYYIPITDETNVINLKMSELKSTEIGTQKMTFKGLGDIIFATATVNPESGTFSLDVTRGSPHSYFDSSYAIVEIFDAAGRMKFRRDMNGLTTQIGHFDAEIEIGDLIRVTHQEISRFSVSGSTTSLVSNQRIQNYEVTKYGLENTSTNNSSLSDYKDRLVKFADAIIEDNRINQQENAIPKAYLEMAINYLDEPDKKMYKDKYGDLFVVKSKDTILYNSALALLESLFNDSSKDTLKTTTTQAEIDVVQGFVNQIVDVAKKAELQKDLDEAQKQLTAKKEAEENAAEISVKELFNNNDVTGSIKDSTNQAAIDNAQQKVDAVTDSTKKAELQKNLDEAQRQFDVNYEYRLKGLGDNTFATIDISMQKMWADINIKAGAPHVYFADTYANIVIQDKAGNEKYAKFFVGTDINQASTVRVPLAIGDEITTYHREATSGSTDRLEIQNEKTKAYLEAATTITYVVTSQGLVVKTEVQAQDKAREAVNNLFENKDPKGKITDSLTQAEIDAAQGLVDQVKDTTKKAELQKDLDEAQKQLDARNVAAAEKARQEAAETSVKELFNNNDVTGSIKDSTNQAAIDNAQQKVDAVTDSTKKAELQKNLDEAQRQFDVNYEYRFKGLGDFTFATIDISMQKMWADIDIKAGAPHVYFANNYAAILIQDKAGNIKYTKFFMGTDVNQASTVRVPLAIGDEITTYHREATSGSTDRLEIQNEKTKAYLEAATTITYVVTSQGLVVKTEVQAQDKAREAVNNLFENKDPKGKITDSLTQAEIGAAQGLVDQVKDTTKKAELQKDLDEAQKQLTAKKEAEEKARQAAAEAALKALFYGNDVNGTIKDTTNQAAIDNVQGLIDVVTDPIIKAALQKDLDHAQALLDARIAAELDAADKGQQLIATFLVNQLFQNNDPLTDEIKNITDQLAIDTAQSQIDLVKVSTVREALQQTLDRAQELLDARNREATEKAAEKAVNELFKDNKPATGVIKDTTNQDTIDAAQKLVDKVTDPTIKAALQKDLDKAQELLDAKLAAEKAAKEAEAAAEKAVDELFQDNKPATGVIKDTTNQGAIDAAQQL</sequence>
<comment type="caution">
    <text evidence="4">The sequence shown here is derived from an EMBL/GenBank/DDBJ whole genome shotgun (WGS) entry which is preliminary data.</text>
</comment>
<dbReference type="EMBL" id="JAARVD010000002">
    <property type="protein sequence ID" value="MBC1795702.1"/>
    <property type="molecule type" value="Genomic_DNA"/>
</dbReference>
<feature type="coiled-coil region" evidence="1">
    <location>
        <begin position="1102"/>
        <end position="1131"/>
    </location>
</feature>
<proteinExistence type="predicted"/>
<evidence type="ECO:0000313" key="5">
    <source>
        <dbReference type="Proteomes" id="UP000548082"/>
    </source>
</evidence>
<dbReference type="PROSITE" id="PS51723">
    <property type="entry name" value="PEPTIDASE_M60"/>
    <property type="match status" value="1"/>
</dbReference>
<feature type="chain" id="PRO_5032684692" description="Peptidase M60 domain-containing protein" evidence="2">
    <location>
        <begin position="27"/>
        <end position="1591"/>
    </location>
</feature>
<evidence type="ECO:0000256" key="2">
    <source>
        <dbReference type="SAM" id="SignalP"/>
    </source>
</evidence>
<keyword evidence="2" id="KW-0732">Signal</keyword>
<dbReference type="InterPro" id="IPR054544">
    <property type="entry name" value="Pest_crys_Cry1Aa_dom-IV"/>
</dbReference>
<dbReference type="RefSeq" id="WP_185544657.1">
    <property type="nucleotide sequence ID" value="NZ_JAARVD010000002.1"/>
</dbReference>
<dbReference type="Pfam" id="PF13402">
    <property type="entry name" value="Peptidase_M60"/>
    <property type="match status" value="1"/>
</dbReference>
<feature type="coiled-coil region" evidence="1">
    <location>
        <begin position="786"/>
        <end position="813"/>
    </location>
</feature>
<evidence type="ECO:0000313" key="4">
    <source>
        <dbReference type="EMBL" id="MBC1795702.1"/>
    </source>
</evidence>
<dbReference type="SMART" id="SM01276">
    <property type="entry name" value="M60-like"/>
    <property type="match status" value="1"/>
</dbReference>
<dbReference type="Gene3D" id="3.40.390.80">
    <property type="entry name" value="Peptidase M60, enhancin-like domain 2"/>
    <property type="match status" value="1"/>
</dbReference>
<protein>
    <recommendedName>
        <fullName evidence="3">Peptidase M60 domain-containing protein</fullName>
    </recommendedName>
</protein>
<organism evidence="4 5">
    <name type="scientific">Listeria booriae</name>
    <dbReference type="NCBI Taxonomy" id="1552123"/>
    <lineage>
        <taxon>Bacteria</taxon>
        <taxon>Bacillati</taxon>
        <taxon>Bacillota</taxon>
        <taxon>Bacilli</taxon>
        <taxon>Bacillales</taxon>
        <taxon>Listeriaceae</taxon>
        <taxon>Listeria</taxon>
    </lineage>
</organism>
<feature type="coiled-coil region" evidence="1">
    <location>
        <begin position="837"/>
        <end position="866"/>
    </location>
</feature>